<dbReference type="GO" id="GO:0051231">
    <property type="term" value="P:spindle elongation"/>
    <property type="evidence" value="ECO:0007669"/>
    <property type="project" value="TreeGrafter"/>
</dbReference>
<dbReference type="SUPFAM" id="SSF52540">
    <property type="entry name" value="P-loop containing nucleoside triphosphate hydrolases"/>
    <property type="match status" value="1"/>
</dbReference>
<evidence type="ECO:0000313" key="7">
    <source>
        <dbReference type="Proteomes" id="UP001152523"/>
    </source>
</evidence>
<dbReference type="EMBL" id="CAMAPF010000059">
    <property type="protein sequence ID" value="CAH9087895.1"/>
    <property type="molecule type" value="Genomic_DNA"/>
</dbReference>
<dbReference type="SMART" id="SM00129">
    <property type="entry name" value="KISc"/>
    <property type="match status" value="1"/>
</dbReference>
<dbReference type="InterPro" id="IPR036961">
    <property type="entry name" value="Kinesin_motor_dom_sf"/>
</dbReference>
<dbReference type="AlphaFoldDB" id="A0AAV0CYQ7"/>
<reference evidence="5" key="1">
    <citation type="submission" date="2022-07" db="EMBL/GenBank/DDBJ databases">
        <authorList>
            <person name="Macas J."/>
            <person name="Novak P."/>
            <person name="Neumann P."/>
        </authorList>
    </citation>
    <scope>NUCLEOTIDE SEQUENCE</scope>
</reference>
<keyword evidence="3" id="KW-0547">Nucleotide-binding</keyword>
<dbReference type="Proteomes" id="UP001152523">
    <property type="component" value="Unassembled WGS sequence"/>
</dbReference>
<dbReference type="Gene3D" id="3.40.850.10">
    <property type="entry name" value="Kinesin motor domain"/>
    <property type="match status" value="1"/>
</dbReference>
<evidence type="ECO:0000256" key="3">
    <source>
        <dbReference type="PROSITE-ProRule" id="PRU00283"/>
    </source>
</evidence>
<evidence type="ECO:0000313" key="5">
    <source>
        <dbReference type="EMBL" id="CAH9087895.1"/>
    </source>
</evidence>
<keyword evidence="3" id="KW-0067">ATP-binding</keyword>
<comment type="similarity">
    <text evidence="3">Belongs to the TRAFAC class myosin-kinesin ATPase superfamily. Kinesin family.</text>
</comment>
<dbReference type="PANTHER" id="PTHR47969:SF6">
    <property type="entry name" value="KINESIN-LIKE PROTEIN KIN-4C"/>
    <property type="match status" value="1"/>
</dbReference>
<proteinExistence type="inferred from homology"/>
<dbReference type="InterPro" id="IPR001752">
    <property type="entry name" value="Kinesin_motor_dom"/>
</dbReference>
<dbReference type="GO" id="GO:0007052">
    <property type="term" value="P:mitotic spindle organization"/>
    <property type="evidence" value="ECO:0007669"/>
    <property type="project" value="TreeGrafter"/>
</dbReference>
<dbReference type="PROSITE" id="PS50067">
    <property type="entry name" value="KINESIN_MOTOR_2"/>
    <property type="match status" value="1"/>
</dbReference>
<protein>
    <recommendedName>
        <fullName evidence="4">Kinesin motor domain-containing protein</fullName>
    </recommendedName>
</protein>
<dbReference type="EMBL" id="CAMAPF010001012">
    <property type="protein sequence ID" value="CAH9138863.1"/>
    <property type="molecule type" value="Genomic_DNA"/>
</dbReference>
<dbReference type="GO" id="GO:0005524">
    <property type="term" value="F:ATP binding"/>
    <property type="evidence" value="ECO:0007669"/>
    <property type="project" value="UniProtKB-UniRule"/>
</dbReference>
<dbReference type="GO" id="GO:0008017">
    <property type="term" value="F:microtubule binding"/>
    <property type="evidence" value="ECO:0007669"/>
    <property type="project" value="InterPro"/>
</dbReference>
<dbReference type="GO" id="GO:0009536">
    <property type="term" value="C:plastid"/>
    <property type="evidence" value="ECO:0007669"/>
    <property type="project" value="UniProtKB-SubCell"/>
</dbReference>
<keyword evidence="7" id="KW-1185">Reference proteome</keyword>
<feature type="domain" description="Kinesin motor" evidence="4">
    <location>
        <begin position="12"/>
        <end position="152"/>
    </location>
</feature>
<evidence type="ECO:0000259" key="4">
    <source>
        <dbReference type="PROSITE" id="PS50067"/>
    </source>
</evidence>
<dbReference type="GO" id="GO:0005875">
    <property type="term" value="C:microtubule associated complex"/>
    <property type="evidence" value="ECO:0007669"/>
    <property type="project" value="TreeGrafter"/>
</dbReference>
<feature type="binding site" evidence="3">
    <location>
        <begin position="92"/>
        <end position="99"/>
    </location>
    <ligand>
        <name>ATP</name>
        <dbReference type="ChEBI" id="CHEBI:30616"/>
    </ligand>
</feature>
<comment type="subcellular location">
    <subcellularLocation>
        <location evidence="1">Plastid</location>
    </subcellularLocation>
</comment>
<dbReference type="GO" id="GO:0003777">
    <property type="term" value="F:microtubule motor activity"/>
    <property type="evidence" value="ECO:0007669"/>
    <property type="project" value="InterPro"/>
</dbReference>
<sequence length="152" mass="16633">MENSDSKDPSQSVRVAVNIRPLLSAELLLGCTDCITVLPANYRVRIGSSSFTFHHVFGGAGYPSSRIFDDCVLTLVESLIFQGYNGTLLAYGQTGSGKTCTMGADYNGLDNSEGVIPRVMETIFSRVNELKDSMESLIKVSFIEIRDMIFSD</sequence>
<evidence type="ECO:0000313" key="6">
    <source>
        <dbReference type="EMBL" id="CAH9138863.1"/>
    </source>
</evidence>
<name>A0AAV0CYQ7_9ASTE</name>
<keyword evidence="2 3" id="KW-0505">Motor protein</keyword>
<evidence type="ECO:0000256" key="2">
    <source>
        <dbReference type="ARBA" id="ARBA00023175"/>
    </source>
</evidence>
<dbReference type="PANTHER" id="PTHR47969">
    <property type="entry name" value="CHROMOSOME-ASSOCIATED KINESIN KIF4A-RELATED"/>
    <property type="match status" value="1"/>
</dbReference>
<gene>
    <name evidence="5" type="ORF">CEPIT_LOCUS10268</name>
    <name evidence="6" type="ORF">CEPIT_LOCUS37141</name>
</gene>
<dbReference type="InterPro" id="IPR027640">
    <property type="entry name" value="Kinesin-like_fam"/>
</dbReference>
<dbReference type="GO" id="GO:0007018">
    <property type="term" value="P:microtubule-based movement"/>
    <property type="evidence" value="ECO:0007669"/>
    <property type="project" value="InterPro"/>
</dbReference>
<dbReference type="InterPro" id="IPR027417">
    <property type="entry name" value="P-loop_NTPase"/>
</dbReference>
<comment type="caution">
    <text evidence="5">The sequence shown here is derived from an EMBL/GenBank/DDBJ whole genome shotgun (WGS) entry which is preliminary data.</text>
</comment>
<dbReference type="Pfam" id="PF00225">
    <property type="entry name" value="Kinesin"/>
    <property type="match status" value="1"/>
</dbReference>
<accession>A0AAV0CYQ7</accession>
<organism evidence="5 7">
    <name type="scientific">Cuscuta epithymum</name>
    <dbReference type="NCBI Taxonomy" id="186058"/>
    <lineage>
        <taxon>Eukaryota</taxon>
        <taxon>Viridiplantae</taxon>
        <taxon>Streptophyta</taxon>
        <taxon>Embryophyta</taxon>
        <taxon>Tracheophyta</taxon>
        <taxon>Spermatophyta</taxon>
        <taxon>Magnoliopsida</taxon>
        <taxon>eudicotyledons</taxon>
        <taxon>Gunneridae</taxon>
        <taxon>Pentapetalae</taxon>
        <taxon>asterids</taxon>
        <taxon>lamiids</taxon>
        <taxon>Solanales</taxon>
        <taxon>Convolvulaceae</taxon>
        <taxon>Cuscuteae</taxon>
        <taxon>Cuscuta</taxon>
        <taxon>Cuscuta subgen. Cuscuta</taxon>
    </lineage>
</organism>
<evidence type="ECO:0000256" key="1">
    <source>
        <dbReference type="ARBA" id="ARBA00004474"/>
    </source>
</evidence>